<evidence type="ECO:0000259" key="2">
    <source>
        <dbReference type="Pfam" id="PF09990"/>
    </source>
</evidence>
<dbReference type="RefSeq" id="WP_328276091.1">
    <property type="nucleotide sequence ID" value="NZ_JARTLD010000012.1"/>
</dbReference>
<accession>A0ABU6PRN0</accession>
<sequence length="147" mass="16082">MSMPLHPLIVHFPIALLFLAAVVQILALWRPRLFDWPADALLGLGFISGIAAYMTGDGGEDYARSVFGATGAMIHKHENMAFDALVVFGVLLALKVLMRLPWVKKRFDKALRWVAPVLLVISLAGLVLIYLTGHYGGEIVYHGGTAQ</sequence>
<feature type="transmembrane region" description="Helical" evidence="1">
    <location>
        <begin position="80"/>
        <end position="98"/>
    </location>
</feature>
<evidence type="ECO:0000256" key="1">
    <source>
        <dbReference type="SAM" id="Phobius"/>
    </source>
</evidence>
<evidence type="ECO:0000313" key="4">
    <source>
        <dbReference type="Proteomes" id="UP001343257"/>
    </source>
</evidence>
<protein>
    <recommendedName>
        <fullName evidence="2">DUF2231 domain-containing protein</fullName>
    </recommendedName>
</protein>
<dbReference type="EMBL" id="JARTLD010000012">
    <property type="protein sequence ID" value="MED5016788.1"/>
    <property type="molecule type" value="Genomic_DNA"/>
</dbReference>
<reference evidence="3 4" key="1">
    <citation type="submission" date="2023-03" db="EMBL/GenBank/DDBJ databases">
        <title>Bacillus Genome Sequencing.</title>
        <authorList>
            <person name="Dunlap C."/>
        </authorList>
    </citation>
    <scope>NUCLEOTIDE SEQUENCE [LARGE SCALE GENOMIC DNA]</scope>
    <source>
        <strain evidence="3 4">NRS-52</strain>
    </source>
</reference>
<organism evidence="3 4">
    <name type="scientific">Paenibacillus chibensis</name>
    <dbReference type="NCBI Taxonomy" id="59846"/>
    <lineage>
        <taxon>Bacteria</taxon>
        <taxon>Bacillati</taxon>
        <taxon>Bacillota</taxon>
        <taxon>Bacilli</taxon>
        <taxon>Bacillales</taxon>
        <taxon>Paenibacillaceae</taxon>
        <taxon>Paenibacillus</taxon>
    </lineage>
</organism>
<comment type="caution">
    <text evidence="3">The sequence shown here is derived from an EMBL/GenBank/DDBJ whole genome shotgun (WGS) entry which is preliminary data.</text>
</comment>
<dbReference type="Pfam" id="PF09990">
    <property type="entry name" value="DUF2231"/>
    <property type="match status" value="1"/>
</dbReference>
<feature type="transmembrane region" description="Helical" evidence="1">
    <location>
        <begin position="6"/>
        <end position="29"/>
    </location>
</feature>
<keyword evidence="1" id="KW-1133">Transmembrane helix</keyword>
<evidence type="ECO:0000313" key="3">
    <source>
        <dbReference type="EMBL" id="MED5016788.1"/>
    </source>
</evidence>
<keyword evidence="1" id="KW-0472">Membrane</keyword>
<proteinExistence type="predicted"/>
<gene>
    <name evidence="3" type="ORF">P9847_05660</name>
</gene>
<keyword evidence="1" id="KW-0812">Transmembrane</keyword>
<dbReference type="InterPro" id="IPR019251">
    <property type="entry name" value="DUF2231_TM"/>
</dbReference>
<keyword evidence="4" id="KW-1185">Reference proteome</keyword>
<feature type="transmembrane region" description="Helical" evidence="1">
    <location>
        <begin position="110"/>
        <end position="131"/>
    </location>
</feature>
<dbReference type="Proteomes" id="UP001343257">
    <property type="component" value="Unassembled WGS sequence"/>
</dbReference>
<feature type="domain" description="DUF2231" evidence="2">
    <location>
        <begin position="3"/>
        <end position="145"/>
    </location>
</feature>
<name>A0ABU6PRN0_9BACL</name>